<dbReference type="InterPro" id="IPR050336">
    <property type="entry name" value="Chromosome_partition/occlusion"/>
</dbReference>
<keyword evidence="6" id="KW-1185">Reference proteome</keyword>
<dbReference type="CDD" id="cd16393">
    <property type="entry name" value="SPO0J_N"/>
    <property type="match status" value="1"/>
</dbReference>
<keyword evidence="2" id="KW-0159">Chromosome partition</keyword>
<evidence type="ECO:0000256" key="1">
    <source>
        <dbReference type="ARBA" id="ARBA00006295"/>
    </source>
</evidence>
<comment type="caution">
    <text evidence="5">The sequence shown here is derived from an EMBL/GenBank/DDBJ whole genome shotgun (WGS) entry which is preliminary data.</text>
</comment>
<dbReference type="Gene3D" id="3.90.1530.30">
    <property type="match status" value="1"/>
</dbReference>
<evidence type="ECO:0000313" key="6">
    <source>
        <dbReference type="Proteomes" id="UP000770785"/>
    </source>
</evidence>
<dbReference type="PANTHER" id="PTHR33375">
    <property type="entry name" value="CHROMOSOME-PARTITIONING PROTEIN PARB-RELATED"/>
    <property type="match status" value="1"/>
</dbReference>
<protein>
    <submittedName>
        <fullName evidence="5">ParB family chromosome partitioning protein</fullName>
    </submittedName>
</protein>
<gene>
    <name evidence="5" type="ORF">GGR27_000168</name>
</gene>
<dbReference type="Pfam" id="PF02195">
    <property type="entry name" value="ParB_N"/>
    <property type="match status" value="1"/>
</dbReference>
<dbReference type="SMART" id="SM00470">
    <property type="entry name" value="ParB"/>
    <property type="match status" value="1"/>
</dbReference>
<sequence>MAKKFNPGKKPSKSTLNKGIDALLKNRTLDEAMEERPQETVRTLSRDFSFLPLTKIHANPDQPRKEFDDEPLAELANSIKVHGIIQPMTVRHMGDGTYQIISGERRFRASQLAGLTEVPAFIRTANDQTLLEMALIENIQRQDLNPMEVAYSYYRLAEDFSLTQQEVAFRVGKQRPTVTNYLAVLNTSPKVQQAVREKKISIGAAKTFASIKDIGQQELFLGEILKNANWSVRKIEEEARGYKSKNKVTAARQPENEDITTVREAFQKFFGTKQVKVTLDNKADKSGSISLKFANREQLEQFYKAVE</sequence>
<reference evidence="5 6" key="1">
    <citation type="submission" date="2020-03" db="EMBL/GenBank/DDBJ databases">
        <title>Genomic Encyclopedia of Type Strains, Phase IV (KMG-IV): sequencing the most valuable type-strain genomes for metagenomic binning, comparative biology and taxonomic classification.</title>
        <authorList>
            <person name="Goeker M."/>
        </authorList>
    </citation>
    <scope>NUCLEOTIDE SEQUENCE [LARGE SCALE GENOMIC DNA]</scope>
    <source>
        <strain evidence="5 6">DSM 105096</strain>
    </source>
</reference>
<dbReference type="InterPro" id="IPR003115">
    <property type="entry name" value="ParB_N"/>
</dbReference>
<dbReference type="SUPFAM" id="SSF110849">
    <property type="entry name" value="ParB/Sulfiredoxin"/>
    <property type="match status" value="1"/>
</dbReference>
<feature type="compositionally biased region" description="Basic residues" evidence="3">
    <location>
        <begin position="1"/>
        <end position="12"/>
    </location>
</feature>
<dbReference type="RefSeq" id="WP_168035504.1">
    <property type="nucleotide sequence ID" value="NZ_JAATJH010000001.1"/>
</dbReference>
<evidence type="ECO:0000256" key="3">
    <source>
        <dbReference type="SAM" id="MobiDB-lite"/>
    </source>
</evidence>
<dbReference type="NCBIfam" id="TIGR00180">
    <property type="entry name" value="parB_part"/>
    <property type="match status" value="1"/>
</dbReference>
<evidence type="ECO:0000259" key="4">
    <source>
        <dbReference type="SMART" id="SM00470"/>
    </source>
</evidence>
<dbReference type="InterPro" id="IPR041468">
    <property type="entry name" value="HTH_ParB/Spo0J"/>
</dbReference>
<feature type="region of interest" description="Disordered" evidence="3">
    <location>
        <begin position="1"/>
        <end position="20"/>
    </location>
</feature>
<comment type="similarity">
    <text evidence="1">Belongs to the ParB family.</text>
</comment>
<evidence type="ECO:0000313" key="5">
    <source>
        <dbReference type="EMBL" id="NJC24687.1"/>
    </source>
</evidence>
<dbReference type="Proteomes" id="UP000770785">
    <property type="component" value="Unassembled WGS sequence"/>
</dbReference>
<name>A0ABX0X668_9BACT</name>
<dbReference type="PANTHER" id="PTHR33375:SF1">
    <property type="entry name" value="CHROMOSOME-PARTITIONING PROTEIN PARB-RELATED"/>
    <property type="match status" value="1"/>
</dbReference>
<dbReference type="InterPro" id="IPR004437">
    <property type="entry name" value="ParB/RepB/Spo0J"/>
</dbReference>
<dbReference type="Gene3D" id="1.10.10.2830">
    <property type="match status" value="1"/>
</dbReference>
<dbReference type="Pfam" id="PF17762">
    <property type="entry name" value="HTH_ParB"/>
    <property type="match status" value="1"/>
</dbReference>
<accession>A0ABX0X668</accession>
<organism evidence="5 6">
    <name type="scientific">Neolewinella antarctica</name>
    <dbReference type="NCBI Taxonomy" id="442734"/>
    <lineage>
        <taxon>Bacteria</taxon>
        <taxon>Pseudomonadati</taxon>
        <taxon>Bacteroidota</taxon>
        <taxon>Saprospiria</taxon>
        <taxon>Saprospirales</taxon>
        <taxon>Lewinellaceae</taxon>
        <taxon>Neolewinella</taxon>
    </lineage>
</organism>
<feature type="domain" description="ParB-like N-terminal" evidence="4">
    <location>
        <begin position="49"/>
        <end position="139"/>
    </location>
</feature>
<evidence type="ECO:0000256" key="2">
    <source>
        <dbReference type="ARBA" id="ARBA00022829"/>
    </source>
</evidence>
<proteinExistence type="inferred from homology"/>
<dbReference type="EMBL" id="JAATJH010000001">
    <property type="protein sequence ID" value="NJC24687.1"/>
    <property type="molecule type" value="Genomic_DNA"/>
</dbReference>
<dbReference type="InterPro" id="IPR036086">
    <property type="entry name" value="ParB/Sulfiredoxin_sf"/>
</dbReference>